<dbReference type="GO" id="GO:1902600">
    <property type="term" value="P:proton transmembrane transport"/>
    <property type="evidence" value="ECO:0007669"/>
    <property type="project" value="TreeGrafter"/>
</dbReference>
<keyword evidence="3" id="KW-1185">Reference proteome</keyword>
<dbReference type="EMBL" id="BEGY01000036">
    <property type="protein sequence ID" value="GAX78798.1"/>
    <property type="molecule type" value="Genomic_DNA"/>
</dbReference>
<feature type="compositionally biased region" description="Polar residues" evidence="1">
    <location>
        <begin position="26"/>
        <end position="44"/>
    </location>
</feature>
<dbReference type="Proteomes" id="UP000232323">
    <property type="component" value="Unassembled WGS sequence"/>
</dbReference>
<sequence>MFNLQRHFFKKVRDFDENEYEEVLSQSLNSNPSGQQFSSSTTSKPGVLKQTAVSAAQPTPCPINGPETFNLIKFEEGSLKPGPSSIVGSSTGSTFHASSFDPFGHSSSYHSSFPQHLRNSGQDAKGTLQEMEAVVQVPPPHSAGIVAWKTALESPQVNTDRLPHTAASSAYCNPLDAIFLNSMHPSTPTAQKEVTRGDVETPNAPVALEDLFGGLEGASAPVPSSAPVASEVNVKIESTVETKLGTVLAPSCSIQRREEKESTLSSEDADGYTVQPRELLIYAVPLIKDKLVFLPVTAWTVDPEEAKTGATGIVKSGLDRIGGAVSSIWNSLKDKDPESWKYKLYSHGQKILESMSAEERLMKNIPKNATKLVVYHPASVEPIKVQEQLSDMTANFCVKSAGKAAAAGIILPVAVGLEVLAVPGIGWFALYQLYKSSVTAAGGQRLKGYLAQSKDVRVNYAADPRMDKYRELSNSSPECTLSTDEIEELCQDLQGIKKTTLSCQRGKARVGM</sequence>
<dbReference type="AlphaFoldDB" id="A0A250X6U0"/>
<reference evidence="2 3" key="1">
    <citation type="submission" date="2017-08" db="EMBL/GenBank/DDBJ databases">
        <title>Acidophilic green algal genome provides insights into adaptation to an acidic environment.</title>
        <authorList>
            <person name="Hirooka S."/>
            <person name="Hirose Y."/>
            <person name="Kanesaki Y."/>
            <person name="Higuchi S."/>
            <person name="Fujiwara T."/>
            <person name="Onuma R."/>
            <person name="Era A."/>
            <person name="Ohbayashi R."/>
            <person name="Uzuka A."/>
            <person name="Nozaki H."/>
            <person name="Yoshikawa H."/>
            <person name="Miyagishima S.Y."/>
        </authorList>
    </citation>
    <scope>NUCLEOTIDE SEQUENCE [LARGE SCALE GENOMIC DNA]</scope>
    <source>
        <strain evidence="2 3">NIES-2499</strain>
    </source>
</reference>
<dbReference type="InterPro" id="IPR018786">
    <property type="entry name" value="Mit_KHE1"/>
</dbReference>
<evidence type="ECO:0000256" key="1">
    <source>
        <dbReference type="SAM" id="MobiDB-lite"/>
    </source>
</evidence>
<dbReference type="GO" id="GO:0006813">
    <property type="term" value="P:potassium ion transport"/>
    <property type="evidence" value="ECO:0007669"/>
    <property type="project" value="TreeGrafter"/>
</dbReference>
<evidence type="ECO:0000313" key="3">
    <source>
        <dbReference type="Proteomes" id="UP000232323"/>
    </source>
</evidence>
<dbReference type="Pfam" id="PF10173">
    <property type="entry name" value="Mit_KHE1"/>
    <property type="match status" value="1"/>
</dbReference>
<protein>
    <submittedName>
        <fullName evidence="2">Uncharacterized protein</fullName>
    </submittedName>
</protein>
<gene>
    <name evidence="2" type="ORF">CEUSTIGMA_g6235.t1</name>
</gene>
<dbReference type="PANTHER" id="PTHR28062:SF1">
    <property type="entry name" value="TRANSMEMBRANE PROTEIN"/>
    <property type="match status" value="1"/>
</dbReference>
<comment type="caution">
    <text evidence="2">The sequence shown here is derived from an EMBL/GenBank/DDBJ whole genome shotgun (WGS) entry which is preliminary data.</text>
</comment>
<dbReference type="PANTHER" id="PTHR28062">
    <property type="entry name" value="K+-H+ EXCHANGE-LIKE PROTEIN"/>
    <property type="match status" value="1"/>
</dbReference>
<dbReference type="GO" id="GO:0005743">
    <property type="term" value="C:mitochondrial inner membrane"/>
    <property type="evidence" value="ECO:0007669"/>
    <property type="project" value="TreeGrafter"/>
</dbReference>
<organism evidence="2 3">
    <name type="scientific">Chlamydomonas eustigma</name>
    <dbReference type="NCBI Taxonomy" id="1157962"/>
    <lineage>
        <taxon>Eukaryota</taxon>
        <taxon>Viridiplantae</taxon>
        <taxon>Chlorophyta</taxon>
        <taxon>core chlorophytes</taxon>
        <taxon>Chlorophyceae</taxon>
        <taxon>CS clade</taxon>
        <taxon>Chlamydomonadales</taxon>
        <taxon>Chlamydomonadaceae</taxon>
        <taxon>Chlamydomonas</taxon>
    </lineage>
</organism>
<name>A0A250X6U0_9CHLO</name>
<accession>A0A250X6U0</accession>
<dbReference type="OrthoDB" id="5562676at2759"/>
<feature type="region of interest" description="Disordered" evidence="1">
    <location>
        <begin position="26"/>
        <end position="49"/>
    </location>
</feature>
<evidence type="ECO:0000313" key="2">
    <source>
        <dbReference type="EMBL" id="GAX78798.1"/>
    </source>
</evidence>
<proteinExistence type="predicted"/>